<dbReference type="Gene3D" id="3.40.50.10480">
    <property type="entry name" value="Probable brix-domain ribosomal biogenesis protein"/>
    <property type="match status" value="1"/>
</dbReference>
<feature type="domain" description="Brix" evidence="2">
    <location>
        <begin position="115"/>
        <end position="310"/>
    </location>
</feature>
<accession>A0AAV1IIZ0</accession>
<dbReference type="GO" id="GO:0005730">
    <property type="term" value="C:nucleolus"/>
    <property type="evidence" value="ECO:0007669"/>
    <property type="project" value="TreeGrafter"/>
</dbReference>
<keyword evidence="4" id="KW-1185">Reference proteome</keyword>
<proteinExistence type="predicted"/>
<evidence type="ECO:0000256" key="1">
    <source>
        <dbReference type="SAM" id="MobiDB-lite"/>
    </source>
</evidence>
<feature type="compositionally biased region" description="Basic residues" evidence="1">
    <location>
        <begin position="39"/>
        <end position="54"/>
    </location>
</feature>
<gene>
    <name evidence="3" type="ORF">CVIRNUC_010418</name>
</gene>
<dbReference type="Proteomes" id="UP001314263">
    <property type="component" value="Unassembled WGS sequence"/>
</dbReference>
<evidence type="ECO:0000313" key="4">
    <source>
        <dbReference type="Proteomes" id="UP001314263"/>
    </source>
</evidence>
<dbReference type="PANTHER" id="PTHR22734">
    <property type="entry name" value="U3 SMALL NUCLEOLAR RIBONUCLEOPROTEIN PROTEIN IMP4"/>
    <property type="match status" value="1"/>
</dbReference>
<organism evidence="3 4">
    <name type="scientific">Coccomyxa viridis</name>
    <dbReference type="NCBI Taxonomy" id="1274662"/>
    <lineage>
        <taxon>Eukaryota</taxon>
        <taxon>Viridiplantae</taxon>
        <taxon>Chlorophyta</taxon>
        <taxon>core chlorophytes</taxon>
        <taxon>Trebouxiophyceae</taxon>
        <taxon>Trebouxiophyceae incertae sedis</taxon>
        <taxon>Coccomyxaceae</taxon>
        <taxon>Coccomyxa</taxon>
    </lineage>
</organism>
<sequence length="333" mass="38369">MSAQEQNRKRKREEKGKATVGQLTSGIKNKQVRSDQYGKLRHKAKKEKTAKRKKRQEEQLKADQLGVEGPKRQVPKTIENTRVKDVTIIAPDDDEVDADDAQDEFAEYFSRQSSPNVLLTTCYKPSKLMFHFLADMLEVLPCAQFFKRQGTPIKKMVKYAAGRGFTDIAVFNEDKKHVNGLLLIHLPAGPTAHFKLSSLKLSKDIKGHGRAARAKPELVLNNFDTRLGHRLGRMFASLFHQDPSFRSRQVATLHNQRDFIFFRHHRYIFEEKKLPKKGQQPPAPAVGARLQELGPRFTLKLRSLQLGTFDSKEGEFEYVHKSKMNVNRRRFYL</sequence>
<evidence type="ECO:0000259" key="2">
    <source>
        <dbReference type="PROSITE" id="PS50833"/>
    </source>
</evidence>
<dbReference type="GO" id="GO:0000470">
    <property type="term" value="P:maturation of LSU-rRNA"/>
    <property type="evidence" value="ECO:0007669"/>
    <property type="project" value="TreeGrafter"/>
</dbReference>
<name>A0AAV1IIZ0_9CHLO</name>
<dbReference type="InterPro" id="IPR044281">
    <property type="entry name" value="IMP4/RPF1"/>
</dbReference>
<feature type="region of interest" description="Disordered" evidence="1">
    <location>
        <begin position="1"/>
        <end position="72"/>
    </location>
</feature>
<reference evidence="3 4" key="1">
    <citation type="submission" date="2023-10" db="EMBL/GenBank/DDBJ databases">
        <authorList>
            <person name="Maclean D."/>
            <person name="Macfadyen A."/>
        </authorList>
    </citation>
    <scope>NUCLEOTIDE SEQUENCE [LARGE SCALE GENOMIC DNA]</scope>
</reference>
<dbReference type="GO" id="GO:0030687">
    <property type="term" value="C:preribosome, large subunit precursor"/>
    <property type="evidence" value="ECO:0007669"/>
    <property type="project" value="TreeGrafter"/>
</dbReference>
<dbReference type="AlphaFoldDB" id="A0AAV1IIZ0"/>
<dbReference type="SMART" id="SM00879">
    <property type="entry name" value="Brix"/>
    <property type="match status" value="1"/>
</dbReference>
<evidence type="ECO:0000313" key="3">
    <source>
        <dbReference type="EMBL" id="CAK0787202.1"/>
    </source>
</evidence>
<comment type="caution">
    <text evidence="3">The sequence shown here is derived from an EMBL/GenBank/DDBJ whole genome shotgun (WGS) entry which is preliminary data.</text>
</comment>
<dbReference type="GO" id="GO:0000460">
    <property type="term" value="P:maturation of 5.8S rRNA"/>
    <property type="evidence" value="ECO:0007669"/>
    <property type="project" value="TreeGrafter"/>
</dbReference>
<dbReference type="EMBL" id="CAUYUE010000016">
    <property type="protein sequence ID" value="CAK0787202.1"/>
    <property type="molecule type" value="Genomic_DNA"/>
</dbReference>
<dbReference type="InterPro" id="IPR007109">
    <property type="entry name" value="Brix"/>
</dbReference>
<dbReference type="SUPFAM" id="SSF52954">
    <property type="entry name" value="Class II aaRS ABD-related"/>
    <property type="match status" value="1"/>
</dbReference>
<dbReference type="PANTHER" id="PTHR22734:SF3">
    <property type="entry name" value="RIBOSOME PRODUCTION FACTOR 1"/>
    <property type="match status" value="1"/>
</dbReference>
<protein>
    <recommendedName>
        <fullName evidence="2">Brix domain-containing protein</fullName>
    </recommendedName>
</protein>
<dbReference type="Pfam" id="PF04427">
    <property type="entry name" value="Brix"/>
    <property type="match status" value="1"/>
</dbReference>
<dbReference type="GO" id="GO:0042134">
    <property type="term" value="F:rRNA primary transcript binding"/>
    <property type="evidence" value="ECO:0007669"/>
    <property type="project" value="InterPro"/>
</dbReference>
<dbReference type="PROSITE" id="PS50833">
    <property type="entry name" value="BRIX"/>
    <property type="match status" value="1"/>
</dbReference>